<dbReference type="OrthoDB" id="2286709at2"/>
<gene>
    <name evidence="1" type="ORF">FD04_GL000425</name>
</gene>
<evidence type="ECO:0000313" key="1">
    <source>
        <dbReference type="EMBL" id="KRK98689.1"/>
    </source>
</evidence>
<dbReference type="PATRIC" id="fig|1423776.4.peg.430"/>
<protein>
    <submittedName>
        <fullName evidence="1">Uncharacterized protein</fullName>
    </submittedName>
</protein>
<keyword evidence="2" id="KW-1185">Reference proteome</keyword>
<dbReference type="Proteomes" id="UP000051160">
    <property type="component" value="Unassembled WGS sequence"/>
</dbReference>
<dbReference type="AlphaFoldDB" id="A0A0R1M0B1"/>
<dbReference type="RefSeq" id="WP_056947147.1">
    <property type="nucleotide sequence ID" value="NZ_AZEE01000027.1"/>
</dbReference>
<reference evidence="1 2" key="1">
    <citation type="journal article" date="2015" name="Genome Announc.">
        <title>Expanding the biotechnology potential of lactobacilli through comparative genomics of 213 strains and associated genera.</title>
        <authorList>
            <person name="Sun Z."/>
            <person name="Harris H.M."/>
            <person name="McCann A."/>
            <person name="Guo C."/>
            <person name="Argimon S."/>
            <person name="Zhang W."/>
            <person name="Yang X."/>
            <person name="Jeffery I.B."/>
            <person name="Cooney J.C."/>
            <person name="Kagawa T.F."/>
            <person name="Liu W."/>
            <person name="Song Y."/>
            <person name="Salvetti E."/>
            <person name="Wrobel A."/>
            <person name="Rasinkangas P."/>
            <person name="Parkhill J."/>
            <person name="Rea M.C."/>
            <person name="O'Sullivan O."/>
            <person name="Ritari J."/>
            <person name="Douillard F.P."/>
            <person name="Paul Ross R."/>
            <person name="Yang R."/>
            <person name="Briner A.E."/>
            <person name="Felis G.E."/>
            <person name="de Vos W.M."/>
            <person name="Barrangou R."/>
            <person name="Klaenhammer T.R."/>
            <person name="Caufield P.W."/>
            <person name="Cui Y."/>
            <person name="Zhang H."/>
            <person name="O'Toole P.W."/>
        </authorList>
    </citation>
    <scope>NUCLEOTIDE SEQUENCE [LARGE SCALE GENOMIC DNA]</scope>
    <source>
        <strain evidence="1 2">DSM 19909</strain>
    </source>
</reference>
<dbReference type="EMBL" id="AZEE01000027">
    <property type="protein sequence ID" value="KRK98689.1"/>
    <property type="molecule type" value="Genomic_DNA"/>
</dbReference>
<accession>A0A0R1M0B1</accession>
<name>A0A0R1M0B1_9LACO</name>
<organism evidence="1 2">
    <name type="scientific">Secundilactobacillus odoratitofui DSM 19909 = JCM 15043</name>
    <dbReference type="NCBI Taxonomy" id="1423776"/>
    <lineage>
        <taxon>Bacteria</taxon>
        <taxon>Bacillati</taxon>
        <taxon>Bacillota</taxon>
        <taxon>Bacilli</taxon>
        <taxon>Lactobacillales</taxon>
        <taxon>Lactobacillaceae</taxon>
        <taxon>Secundilactobacillus</taxon>
    </lineage>
</organism>
<comment type="caution">
    <text evidence="1">The sequence shown here is derived from an EMBL/GenBank/DDBJ whole genome shotgun (WGS) entry which is preliminary data.</text>
</comment>
<evidence type="ECO:0000313" key="2">
    <source>
        <dbReference type="Proteomes" id="UP000051160"/>
    </source>
</evidence>
<sequence length="167" mass="19168">MLPTTEAMPNQLTYASLIRYDELEKMPYMAYIPAFDAEVTGDSLFEVIEQSREYIGRCLIERLINLRAFPRVDETLPKGQPDEVATFIDIELDRYRYLIADKRSSMETSEVSADHLLAKVKDAQPVFLNENGHGKFAVVSLNDFKLIHEVAMERLTNHFTNQTDFSA</sequence>
<proteinExistence type="predicted"/>